<proteinExistence type="predicted"/>
<accession>A0A1R3JY67</accession>
<protein>
    <submittedName>
        <fullName evidence="1">Uncharacterized protein</fullName>
    </submittedName>
</protein>
<keyword evidence="2" id="KW-1185">Reference proteome</keyword>
<name>A0A1R3JY67_9ROSI</name>
<sequence>MKVRGPVLNRCGLYHATEQRRRLNRAWWRVDATR</sequence>
<comment type="caution">
    <text evidence="1">The sequence shown here is derived from an EMBL/GenBank/DDBJ whole genome shotgun (WGS) entry which is preliminary data.</text>
</comment>
<reference evidence="2" key="1">
    <citation type="submission" date="2013-09" db="EMBL/GenBank/DDBJ databases">
        <title>Corchorus olitorius genome sequencing.</title>
        <authorList>
            <person name="Alam M."/>
            <person name="Haque M.S."/>
            <person name="Islam M.S."/>
            <person name="Emdad E.M."/>
            <person name="Islam M.M."/>
            <person name="Ahmed B."/>
            <person name="Halim A."/>
            <person name="Hossen Q.M.M."/>
            <person name="Hossain M.Z."/>
            <person name="Ahmed R."/>
            <person name="Khan M.M."/>
            <person name="Islam R."/>
            <person name="Rashid M.M."/>
            <person name="Khan S.A."/>
            <person name="Rahman M.S."/>
            <person name="Alam M."/>
            <person name="Yahiya A.S."/>
            <person name="Khan M.S."/>
            <person name="Azam M.S."/>
            <person name="Haque T."/>
            <person name="Lashkar M.Z.H."/>
            <person name="Akhand A.I."/>
            <person name="Morshed G."/>
            <person name="Roy S."/>
            <person name="Uddin K.S."/>
            <person name="Rabeya T."/>
            <person name="Hossain A.S."/>
            <person name="Chowdhury A."/>
            <person name="Snigdha A.R."/>
            <person name="Mortoza M.S."/>
            <person name="Matin S.A."/>
            <person name="Hoque S.M.E."/>
            <person name="Islam M.K."/>
            <person name="Roy D.K."/>
            <person name="Haider R."/>
            <person name="Moosa M.M."/>
            <person name="Elias S.M."/>
            <person name="Hasan A.M."/>
            <person name="Jahan S."/>
            <person name="Shafiuddin M."/>
            <person name="Mahmood N."/>
            <person name="Shommy N.S."/>
        </authorList>
    </citation>
    <scope>NUCLEOTIDE SEQUENCE [LARGE SCALE GENOMIC DNA]</scope>
    <source>
        <strain evidence="2">cv. O-4</strain>
    </source>
</reference>
<dbReference type="EMBL" id="AWUE01015070">
    <property type="protein sequence ID" value="OMO99750.1"/>
    <property type="molecule type" value="Genomic_DNA"/>
</dbReference>
<organism evidence="1 2">
    <name type="scientific">Corchorus olitorius</name>
    <dbReference type="NCBI Taxonomy" id="93759"/>
    <lineage>
        <taxon>Eukaryota</taxon>
        <taxon>Viridiplantae</taxon>
        <taxon>Streptophyta</taxon>
        <taxon>Embryophyta</taxon>
        <taxon>Tracheophyta</taxon>
        <taxon>Spermatophyta</taxon>
        <taxon>Magnoliopsida</taxon>
        <taxon>eudicotyledons</taxon>
        <taxon>Gunneridae</taxon>
        <taxon>Pentapetalae</taxon>
        <taxon>rosids</taxon>
        <taxon>malvids</taxon>
        <taxon>Malvales</taxon>
        <taxon>Malvaceae</taxon>
        <taxon>Grewioideae</taxon>
        <taxon>Apeibeae</taxon>
        <taxon>Corchorus</taxon>
    </lineage>
</organism>
<dbReference type="Proteomes" id="UP000187203">
    <property type="component" value="Unassembled WGS sequence"/>
</dbReference>
<dbReference type="AlphaFoldDB" id="A0A1R3JY67"/>
<evidence type="ECO:0000313" key="1">
    <source>
        <dbReference type="EMBL" id="OMO99750.1"/>
    </source>
</evidence>
<evidence type="ECO:0000313" key="2">
    <source>
        <dbReference type="Proteomes" id="UP000187203"/>
    </source>
</evidence>
<gene>
    <name evidence="1" type="ORF">COLO4_13103</name>
</gene>